<proteinExistence type="predicted"/>
<reference evidence="2" key="1">
    <citation type="submission" date="2020-02" db="EMBL/GenBank/DDBJ databases">
        <authorList>
            <person name="Scholz U."/>
            <person name="Mascher M."/>
            <person name="Fiebig A."/>
        </authorList>
    </citation>
    <scope>NUCLEOTIDE SEQUENCE</scope>
</reference>
<dbReference type="Proteomes" id="UP000663760">
    <property type="component" value="Chromosome 8"/>
</dbReference>
<gene>
    <name evidence="1" type="ORF">SI7747_08010170</name>
    <name evidence="2" type="ORF">SI8410_08010956</name>
</gene>
<evidence type="ECO:0000313" key="2">
    <source>
        <dbReference type="EMBL" id="CAA7400278.1"/>
    </source>
</evidence>
<evidence type="ECO:0000313" key="3">
    <source>
        <dbReference type="Proteomes" id="UP000663760"/>
    </source>
</evidence>
<protein>
    <submittedName>
        <fullName evidence="2">Uncharacterized protein</fullName>
    </submittedName>
</protein>
<dbReference type="EMBL" id="LR743595">
    <property type="protein sequence ID" value="CAA2624331.1"/>
    <property type="molecule type" value="Genomic_DNA"/>
</dbReference>
<organism evidence="2 3">
    <name type="scientific">Spirodela intermedia</name>
    <name type="common">Intermediate duckweed</name>
    <dbReference type="NCBI Taxonomy" id="51605"/>
    <lineage>
        <taxon>Eukaryota</taxon>
        <taxon>Viridiplantae</taxon>
        <taxon>Streptophyta</taxon>
        <taxon>Embryophyta</taxon>
        <taxon>Tracheophyta</taxon>
        <taxon>Spermatophyta</taxon>
        <taxon>Magnoliopsida</taxon>
        <taxon>Liliopsida</taxon>
        <taxon>Araceae</taxon>
        <taxon>Lemnoideae</taxon>
        <taxon>Spirodela</taxon>
    </lineage>
</organism>
<evidence type="ECO:0000313" key="1">
    <source>
        <dbReference type="EMBL" id="CAA2624331.1"/>
    </source>
</evidence>
<name>A0A7I8KT48_SPIIN</name>
<accession>A0A7I8KT48</accession>
<sequence length="20" mass="2412">MHIMFQTFSPCGKSTYRTIY</sequence>
<keyword evidence="3" id="KW-1185">Reference proteome</keyword>
<dbReference type="EMBL" id="LR746271">
    <property type="protein sequence ID" value="CAA7400278.1"/>
    <property type="molecule type" value="Genomic_DNA"/>
</dbReference>
<dbReference type="AlphaFoldDB" id="A0A7I8KT48"/>